<evidence type="ECO:0000256" key="7">
    <source>
        <dbReference type="SAM" id="Coils"/>
    </source>
</evidence>
<keyword evidence="7" id="KW-0175">Coiled coil</keyword>
<comment type="similarity">
    <text evidence="6">Belongs to the MscS (TC 1.A.23) family.</text>
</comment>
<evidence type="ECO:0000256" key="5">
    <source>
        <dbReference type="ARBA" id="ARBA00023136"/>
    </source>
</evidence>
<feature type="transmembrane region" description="Helical" evidence="6">
    <location>
        <begin position="73"/>
        <end position="94"/>
    </location>
</feature>
<dbReference type="RefSeq" id="WP_189477890.1">
    <property type="nucleotide sequence ID" value="NZ_BMYM01000002.1"/>
</dbReference>
<evidence type="ECO:0000313" key="10">
    <source>
        <dbReference type="Proteomes" id="UP000644693"/>
    </source>
</evidence>
<dbReference type="EMBL" id="BMYM01000002">
    <property type="protein sequence ID" value="GHD35466.1"/>
    <property type="molecule type" value="Genomic_DNA"/>
</dbReference>
<dbReference type="PANTHER" id="PTHR30221">
    <property type="entry name" value="SMALL-CONDUCTANCE MECHANOSENSITIVE CHANNEL"/>
    <property type="match status" value="1"/>
</dbReference>
<evidence type="ECO:0000256" key="2">
    <source>
        <dbReference type="ARBA" id="ARBA00022475"/>
    </source>
</evidence>
<comment type="subcellular location">
    <subcellularLocation>
        <location evidence="6">Cell inner membrane</location>
        <topology evidence="6">Multi-pass membrane protein</topology>
    </subcellularLocation>
    <subcellularLocation>
        <location evidence="1">Cell membrane</location>
        <topology evidence="1">Multi-pass membrane protein</topology>
    </subcellularLocation>
</comment>
<dbReference type="InterPro" id="IPR011066">
    <property type="entry name" value="MscS_channel_C_sf"/>
</dbReference>
<keyword evidence="6" id="KW-0997">Cell inner membrane</keyword>
<comment type="function">
    <text evidence="6">Mechanosensitive channel that participates in the regulation of osmotic pressure changes within the cell, opening in response to stretch forces in the membrane lipid bilayer, without the need for other proteins. Contributes to normal resistance to hypoosmotic shock. Forms an ion channel of 1.0 nanosiemens conductance with a slight preference for anions.</text>
</comment>
<comment type="caution">
    <text evidence="9">The sequence shown here is derived from an EMBL/GenBank/DDBJ whole genome shotgun (WGS) entry which is preliminary data.</text>
</comment>
<name>A0A919CLS9_9GAMM</name>
<organism evidence="9 10">
    <name type="scientific">Parahalioglobus pacificus</name>
    <dbReference type="NCBI Taxonomy" id="930806"/>
    <lineage>
        <taxon>Bacteria</taxon>
        <taxon>Pseudomonadati</taxon>
        <taxon>Pseudomonadota</taxon>
        <taxon>Gammaproteobacteria</taxon>
        <taxon>Cellvibrionales</taxon>
        <taxon>Halieaceae</taxon>
        <taxon>Parahalioglobus</taxon>
    </lineage>
</organism>
<evidence type="ECO:0000256" key="1">
    <source>
        <dbReference type="ARBA" id="ARBA00004651"/>
    </source>
</evidence>
<keyword evidence="2" id="KW-1003">Cell membrane</keyword>
<dbReference type="SUPFAM" id="SSF50182">
    <property type="entry name" value="Sm-like ribonucleoproteins"/>
    <property type="match status" value="1"/>
</dbReference>
<feature type="coiled-coil region" evidence="7">
    <location>
        <begin position="281"/>
        <end position="332"/>
    </location>
</feature>
<keyword evidence="6" id="KW-0406">Ion transport</keyword>
<dbReference type="Pfam" id="PF00924">
    <property type="entry name" value="MS_channel_2nd"/>
    <property type="match status" value="1"/>
</dbReference>
<feature type="transmembrane region" description="Helical" evidence="6">
    <location>
        <begin position="12"/>
        <end position="32"/>
    </location>
</feature>
<dbReference type="SUPFAM" id="SSF82689">
    <property type="entry name" value="Mechanosensitive channel protein MscS (YggB), C-terminal domain"/>
    <property type="match status" value="1"/>
</dbReference>
<feature type="transmembrane region" description="Helical" evidence="6">
    <location>
        <begin position="44"/>
        <end position="67"/>
    </location>
</feature>
<evidence type="ECO:0000256" key="3">
    <source>
        <dbReference type="ARBA" id="ARBA00022692"/>
    </source>
</evidence>
<protein>
    <recommendedName>
        <fullName evidence="6">Small-conductance mechanosensitive channel</fullName>
    </recommendedName>
</protein>
<dbReference type="GO" id="GO:0005886">
    <property type="term" value="C:plasma membrane"/>
    <property type="evidence" value="ECO:0007669"/>
    <property type="project" value="UniProtKB-SubCell"/>
</dbReference>
<dbReference type="Gene3D" id="2.30.30.60">
    <property type="match status" value="1"/>
</dbReference>
<dbReference type="GO" id="GO:0008381">
    <property type="term" value="F:mechanosensitive monoatomic ion channel activity"/>
    <property type="evidence" value="ECO:0007669"/>
    <property type="project" value="InterPro"/>
</dbReference>
<dbReference type="PANTHER" id="PTHR30221:SF18">
    <property type="entry name" value="SLL0590 PROTEIN"/>
    <property type="match status" value="1"/>
</dbReference>
<keyword evidence="3 6" id="KW-0812">Transmembrane</keyword>
<evidence type="ECO:0000256" key="6">
    <source>
        <dbReference type="RuleBase" id="RU369025"/>
    </source>
</evidence>
<dbReference type="Proteomes" id="UP000644693">
    <property type="component" value="Unassembled WGS sequence"/>
</dbReference>
<keyword evidence="10" id="KW-1185">Reference proteome</keyword>
<proteinExistence type="inferred from homology"/>
<comment type="subunit">
    <text evidence="6">Homoheptamer.</text>
</comment>
<evidence type="ECO:0000256" key="4">
    <source>
        <dbReference type="ARBA" id="ARBA00022989"/>
    </source>
</evidence>
<dbReference type="InterPro" id="IPR023408">
    <property type="entry name" value="MscS_beta-dom_sf"/>
</dbReference>
<reference evidence="9" key="1">
    <citation type="journal article" date="2014" name="Int. J. Syst. Evol. Microbiol.">
        <title>Complete genome sequence of Corynebacterium casei LMG S-19264T (=DSM 44701T), isolated from a smear-ripened cheese.</title>
        <authorList>
            <consortium name="US DOE Joint Genome Institute (JGI-PGF)"/>
            <person name="Walter F."/>
            <person name="Albersmeier A."/>
            <person name="Kalinowski J."/>
            <person name="Ruckert C."/>
        </authorList>
    </citation>
    <scope>NUCLEOTIDE SEQUENCE</scope>
    <source>
        <strain evidence="9">KCTC 23430</strain>
    </source>
</reference>
<sequence length="347" mass="38165">MNTLLALFDALWPATSLLVIAALLIALGRWLAKRKPDAGSNMGYQLVQWLIIGVAVVAVIIVLPLGSDTRGQILSLLGVVITAVIALSSTTFVANAMAGIMLQATEPFRPGDYLRVGDAFGRVTRRSLLHTQIQTETSDFTTLPNLMLVNGPVTVLHREGTIITASLSLGYDLDFREAEPPMLEAAKAAGLEDPFVLIEELLDHAVSYRVCGFLPEMKHPISARSLLRKKLLLSLHEAGIEIASPSLMNQRQQSTADKLIPAARPLTAEPVSTPPPEAKIFDKAEEAASLEELKLQQEELRQSLKRERVHLKTVAEDERPQIEGRIARLEQREQWLAGVIQSRQQKD</sequence>
<keyword evidence="6" id="KW-0813">Transport</keyword>
<dbReference type="InterPro" id="IPR010920">
    <property type="entry name" value="LSM_dom_sf"/>
</dbReference>
<evidence type="ECO:0000259" key="8">
    <source>
        <dbReference type="Pfam" id="PF00924"/>
    </source>
</evidence>
<reference evidence="9" key="2">
    <citation type="submission" date="2020-09" db="EMBL/GenBank/DDBJ databases">
        <authorList>
            <person name="Sun Q."/>
            <person name="Kim S."/>
        </authorList>
    </citation>
    <scope>NUCLEOTIDE SEQUENCE</scope>
    <source>
        <strain evidence="9">KCTC 23430</strain>
    </source>
</reference>
<accession>A0A919CLS9</accession>
<dbReference type="InterPro" id="IPR045275">
    <property type="entry name" value="MscS_archaea/bacteria_type"/>
</dbReference>
<keyword evidence="6" id="KW-0407">Ion channel</keyword>
<evidence type="ECO:0000313" key="9">
    <source>
        <dbReference type="EMBL" id="GHD35466.1"/>
    </source>
</evidence>
<feature type="domain" description="Mechanosensitive ion channel MscS" evidence="8">
    <location>
        <begin position="92"/>
        <end position="153"/>
    </location>
</feature>
<dbReference type="AlphaFoldDB" id="A0A919CLS9"/>
<gene>
    <name evidence="9" type="ORF">GCM10007053_22410</name>
</gene>
<keyword evidence="5 6" id="KW-0472">Membrane</keyword>
<comment type="caution">
    <text evidence="6">Lacks conserved residue(s) required for the propagation of feature annotation.</text>
</comment>
<keyword evidence="4 6" id="KW-1133">Transmembrane helix</keyword>
<dbReference type="InterPro" id="IPR006685">
    <property type="entry name" value="MscS_channel_2nd"/>
</dbReference>